<accession>A0ABQ8ZNZ7</accession>
<evidence type="ECO:0008006" key="3">
    <source>
        <dbReference type="Google" id="ProtNLM"/>
    </source>
</evidence>
<organism evidence="1 2">
    <name type="scientific">Salix suchowensis</name>
    <dbReference type="NCBI Taxonomy" id="1278906"/>
    <lineage>
        <taxon>Eukaryota</taxon>
        <taxon>Viridiplantae</taxon>
        <taxon>Streptophyta</taxon>
        <taxon>Embryophyta</taxon>
        <taxon>Tracheophyta</taxon>
        <taxon>Spermatophyta</taxon>
        <taxon>Magnoliopsida</taxon>
        <taxon>eudicotyledons</taxon>
        <taxon>Gunneridae</taxon>
        <taxon>Pentapetalae</taxon>
        <taxon>rosids</taxon>
        <taxon>fabids</taxon>
        <taxon>Malpighiales</taxon>
        <taxon>Salicaceae</taxon>
        <taxon>Saliceae</taxon>
        <taxon>Salix</taxon>
    </lineage>
</organism>
<keyword evidence="2" id="KW-1185">Reference proteome</keyword>
<reference evidence="1" key="2">
    <citation type="journal article" date="2023" name="Int. J. Mol. Sci.">
        <title>De Novo Assembly and Annotation of 11 Diverse Shrub Willow (Salix) Genomes Reveals Novel Gene Organization in Sex-Linked Regions.</title>
        <authorList>
            <person name="Hyden B."/>
            <person name="Feng K."/>
            <person name="Yates T.B."/>
            <person name="Jawdy S."/>
            <person name="Cereghino C."/>
            <person name="Smart L.B."/>
            <person name="Muchero W."/>
        </authorList>
    </citation>
    <scope>NUCLEOTIDE SEQUENCE</scope>
    <source>
        <tissue evidence="1">Shoot tip</tissue>
    </source>
</reference>
<name>A0ABQ8ZNZ7_9ROSI</name>
<evidence type="ECO:0000313" key="1">
    <source>
        <dbReference type="EMBL" id="KAJ6303412.1"/>
    </source>
</evidence>
<protein>
    <recommendedName>
        <fullName evidence="3">Photosystem II protein I</fullName>
    </recommendedName>
</protein>
<dbReference type="Proteomes" id="UP001141253">
    <property type="component" value="Chromosome 16"/>
</dbReference>
<evidence type="ECO:0000313" key="2">
    <source>
        <dbReference type="Proteomes" id="UP001141253"/>
    </source>
</evidence>
<gene>
    <name evidence="1" type="ORF">OIU77_017315</name>
</gene>
<reference evidence="1" key="1">
    <citation type="submission" date="2022-10" db="EMBL/GenBank/DDBJ databases">
        <authorList>
            <person name="Hyden B.L."/>
            <person name="Feng K."/>
            <person name="Yates T."/>
            <person name="Jawdy S."/>
            <person name="Smart L.B."/>
            <person name="Muchero W."/>
        </authorList>
    </citation>
    <scope>NUCLEOTIDE SEQUENCE</scope>
    <source>
        <tissue evidence="1">Shoot tip</tissue>
    </source>
</reference>
<dbReference type="EMBL" id="JAPFFI010000027">
    <property type="protein sequence ID" value="KAJ6303412.1"/>
    <property type="molecule type" value="Genomic_DNA"/>
</dbReference>
<sequence>MFFDMLRFVFLDFVSSYDLKLRHGSIQTIYIKDTLVSFLLCC</sequence>
<proteinExistence type="predicted"/>
<comment type="caution">
    <text evidence="1">The sequence shown here is derived from an EMBL/GenBank/DDBJ whole genome shotgun (WGS) entry which is preliminary data.</text>
</comment>